<dbReference type="EMBL" id="JABXXR010000182">
    <property type="protein sequence ID" value="NVN41778.1"/>
    <property type="molecule type" value="Genomic_DNA"/>
</dbReference>
<evidence type="ECO:0000313" key="6">
    <source>
        <dbReference type="EMBL" id="NVN41778.1"/>
    </source>
</evidence>
<reference evidence="6 7" key="1">
    <citation type="submission" date="2020-06" db="EMBL/GenBank/DDBJ databases">
        <title>Description of novel acetic acid bacteria.</title>
        <authorList>
            <person name="Sombolestani A."/>
        </authorList>
    </citation>
    <scope>NUCLEOTIDE SEQUENCE [LARGE SCALE GENOMIC DNA]</scope>
    <source>
        <strain evidence="6 7">LMG 27010</strain>
    </source>
</reference>
<keyword evidence="3" id="KW-0450">Lipoyl</keyword>
<keyword evidence="6" id="KW-0808">Transferase</keyword>
<dbReference type="RefSeq" id="WP_305144412.1">
    <property type="nucleotide sequence ID" value="NZ_JABXXR010000182.1"/>
</dbReference>
<dbReference type="InterPro" id="IPR011053">
    <property type="entry name" value="Single_hybrid_motif"/>
</dbReference>
<dbReference type="InterPro" id="IPR050537">
    <property type="entry name" value="2-oxoacid_dehydrogenase"/>
</dbReference>
<feature type="compositionally biased region" description="Low complexity" evidence="4">
    <location>
        <begin position="84"/>
        <end position="100"/>
    </location>
</feature>
<evidence type="ECO:0000313" key="7">
    <source>
        <dbReference type="Proteomes" id="UP000585665"/>
    </source>
</evidence>
<dbReference type="GO" id="GO:0005829">
    <property type="term" value="C:cytosol"/>
    <property type="evidence" value="ECO:0007669"/>
    <property type="project" value="TreeGrafter"/>
</dbReference>
<dbReference type="GO" id="GO:0004149">
    <property type="term" value="F:dihydrolipoyllysine-residue succinyltransferase activity"/>
    <property type="evidence" value="ECO:0007669"/>
    <property type="project" value="TreeGrafter"/>
</dbReference>
<dbReference type="InterPro" id="IPR000089">
    <property type="entry name" value="Biotin_lipoyl"/>
</dbReference>
<protein>
    <submittedName>
        <fullName evidence="6">Dihydrolipoamide succinyltransferase</fullName>
    </submittedName>
</protein>
<comment type="similarity">
    <text evidence="2">Belongs to the 2-oxoacid dehydrogenase family.</text>
</comment>
<dbReference type="Pfam" id="PF00364">
    <property type="entry name" value="Biotin_lipoyl"/>
    <property type="match status" value="1"/>
</dbReference>
<dbReference type="PANTHER" id="PTHR43416">
    <property type="entry name" value="DIHYDROLIPOYLLYSINE-RESIDUE SUCCINYLTRANSFERASE COMPONENT OF 2-OXOGLUTARATE DEHYDROGENASE COMPLEX, MITOCHONDRIAL-RELATED"/>
    <property type="match status" value="1"/>
</dbReference>
<evidence type="ECO:0000259" key="5">
    <source>
        <dbReference type="PROSITE" id="PS50968"/>
    </source>
</evidence>
<proteinExistence type="inferred from homology"/>
<dbReference type="PANTHER" id="PTHR43416:SF5">
    <property type="entry name" value="DIHYDROLIPOYLLYSINE-RESIDUE SUCCINYLTRANSFERASE COMPONENT OF 2-OXOGLUTARATE DEHYDROGENASE COMPLEX, MITOCHONDRIAL"/>
    <property type="match status" value="1"/>
</dbReference>
<comment type="cofactor">
    <cofactor evidence="1">
        <name>(R)-lipoate</name>
        <dbReference type="ChEBI" id="CHEBI:83088"/>
    </cofactor>
</comment>
<feature type="domain" description="Lipoyl-binding" evidence="5">
    <location>
        <begin position="2"/>
        <end position="77"/>
    </location>
</feature>
<name>A0A850PCR9_9PROT</name>
<dbReference type="AlphaFoldDB" id="A0A850PCR9"/>
<comment type="caution">
    <text evidence="6">The sequence shown here is derived from an EMBL/GenBank/DDBJ whole genome shotgun (WGS) entry which is preliminary data.</text>
</comment>
<gene>
    <name evidence="6" type="ORF">HUK82_14595</name>
</gene>
<dbReference type="Gene3D" id="2.40.50.100">
    <property type="match status" value="1"/>
</dbReference>
<dbReference type="CDD" id="cd06849">
    <property type="entry name" value="lipoyl_domain"/>
    <property type="match status" value="1"/>
</dbReference>
<organism evidence="6 7">
    <name type="scientific">Ameyamaea chiangmaiensis</name>
    <dbReference type="NCBI Taxonomy" id="442969"/>
    <lineage>
        <taxon>Bacteria</taxon>
        <taxon>Pseudomonadati</taxon>
        <taxon>Pseudomonadota</taxon>
        <taxon>Alphaproteobacteria</taxon>
        <taxon>Acetobacterales</taxon>
        <taxon>Acetobacteraceae</taxon>
        <taxon>Ameyamaea</taxon>
    </lineage>
</organism>
<dbReference type="Proteomes" id="UP000585665">
    <property type="component" value="Unassembled WGS sequence"/>
</dbReference>
<evidence type="ECO:0000256" key="4">
    <source>
        <dbReference type="SAM" id="MobiDB-lite"/>
    </source>
</evidence>
<dbReference type="InterPro" id="IPR003016">
    <property type="entry name" value="2-oxoA_DH_lipoyl-BS"/>
</dbReference>
<evidence type="ECO:0000256" key="2">
    <source>
        <dbReference type="ARBA" id="ARBA00007317"/>
    </source>
</evidence>
<sequence length="100" mass="10021">MSVDIKVPTLGESVTTATIARWLKQPGEAVKADEPVVELETDKVSVEVAAPEAGVLGKHAVEEGAEVEVGSLLAIVEAGSGTTAPAPAKVAAEPAKAAAH</sequence>
<dbReference type="PROSITE" id="PS50968">
    <property type="entry name" value="BIOTINYL_LIPOYL"/>
    <property type="match status" value="1"/>
</dbReference>
<feature type="region of interest" description="Disordered" evidence="4">
    <location>
        <begin position="81"/>
        <end position="100"/>
    </location>
</feature>
<dbReference type="PROSITE" id="PS00189">
    <property type="entry name" value="LIPOYL"/>
    <property type="match status" value="1"/>
</dbReference>
<feature type="non-terminal residue" evidence="6">
    <location>
        <position position="100"/>
    </location>
</feature>
<dbReference type="SUPFAM" id="SSF51230">
    <property type="entry name" value="Single hybrid motif"/>
    <property type="match status" value="1"/>
</dbReference>
<accession>A0A850PCR9</accession>
<evidence type="ECO:0000256" key="1">
    <source>
        <dbReference type="ARBA" id="ARBA00001938"/>
    </source>
</evidence>
<dbReference type="GO" id="GO:0006099">
    <property type="term" value="P:tricarboxylic acid cycle"/>
    <property type="evidence" value="ECO:0007669"/>
    <property type="project" value="TreeGrafter"/>
</dbReference>
<keyword evidence="7" id="KW-1185">Reference proteome</keyword>
<evidence type="ECO:0000256" key="3">
    <source>
        <dbReference type="ARBA" id="ARBA00022823"/>
    </source>
</evidence>